<dbReference type="InterPro" id="IPR001313">
    <property type="entry name" value="Pumilio_RNA-bd_rpt"/>
</dbReference>
<evidence type="ECO:0000256" key="2">
    <source>
        <dbReference type="PROSITE-ProRule" id="PRU00317"/>
    </source>
</evidence>
<dbReference type="Proteomes" id="UP000030754">
    <property type="component" value="Unassembled WGS sequence"/>
</dbReference>
<dbReference type="GO" id="GO:0003723">
    <property type="term" value="F:RNA binding"/>
    <property type="evidence" value="ECO:0007669"/>
    <property type="project" value="InterPro"/>
</dbReference>
<evidence type="ECO:0000256" key="3">
    <source>
        <dbReference type="SAM" id="MobiDB-lite"/>
    </source>
</evidence>
<sequence>MCWQGLLLLSDRQCSRVAEKLISLLANFLSFSPSSSSSSSNSNSSSSSSSSSGGRLPAAVAAAAAAAAEPALEAAKLRCLYTWRLLLSHFVPLVAQLSVHPSGSHVLQTLLQSLPAAVQQELLLSSSKEARKKAKKRSQQQEFQDAAAAAAAAAAEQEGPTTADLFLSMVDQLR</sequence>
<protein>
    <submittedName>
        <fullName evidence="4">Uncharacterized protein</fullName>
    </submittedName>
</protein>
<name>U6MNY0_9EIME</name>
<feature type="region of interest" description="Disordered" evidence="3">
    <location>
        <begin position="32"/>
        <end position="52"/>
    </location>
</feature>
<dbReference type="GeneID" id="25478244"/>
<dbReference type="PROSITE" id="PS50302">
    <property type="entry name" value="PUM"/>
    <property type="match status" value="1"/>
</dbReference>
<accession>U6MNY0</accession>
<dbReference type="OrthoDB" id="10484608at2759"/>
<reference evidence="4" key="2">
    <citation type="submission" date="2013-10" db="EMBL/GenBank/DDBJ databases">
        <authorList>
            <person name="Aslett M."/>
        </authorList>
    </citation>
    <scope>NUCLEOTIDE SEQUENCE [LARGE SCALE GENOMIC DNA]</scope>
    <source>
        <strain evidence="4">Houghton</strain>
    </source>
</reference>
<keyword evidence="1" id="KW-0677">Repeat</keyword>
<keyword evidence="5" id="KW-1185">Reference proteome</keyword>
<evidence type="ECO:0000313" key="5">
    <source>
        <dbReference type="Proteomes" id="UP000030754"/>
    </source>
</evidence>
<reference evidence="4" key="1">
    <citation type="submission" date="2013-10" db="EMBL/GenBank/DDBJ databases">
        <title>Genomic analysis of the causative agents of coccidiosis in chickens.</title>
        <authorList>
            <person name="Reid A.J."/>
            <person name="Blake D."/>
            <person name="Billington K."/>
            <person name="Browne H."/>
            <person name="Dunn M."/>
            <person name="Hung S."/>
            <person name="Kawahara F."/>
            <person name="Miranda-Saavedra D."/>
            <person name="Mourier T."/>
            <person name="Nagra H."/>
            <person name="Otto T.D."/>
            <person name="Rawlings N."/>
            <person name="Sanchez A."/>
            <person name="Sanders M."/>
            <person name="Subramaniam C."/>
            <person name="Tay Y."/>
            <person name="Dear P."/>
            <person name="Doerig C."/>
            <person name="Gruber A."/>
            <person name="Parkinson J."/>
            <person name="Shirley M."/>
            <person name="Wan K.L."/>
            <person name="Berriman M."/>
            <person name="Tomley F."/>
            <person name="Pain A."/>
        </authorList>
    </citation>
    <scope>NUCLEOTIDE SEQUENCE [LARGE SCALE GENOMIC DNA]</scope>
    <source>
        <strain evidence="4">Houghton</strain>
    </source>
</reference>
<evidence type="ECO:0000313" key="4">
    <source>
        <dbReference type="EMBL" id="CDJ64778.1"/>
    </source>
</evidence>
<dbReference type="AlphaFoldDB" id="U6MNY0"/>
<dbReference type="VEuPathDB" id="ToxoDB:ENH_00081150"/>
<proteinExistence type="predicted"/>
<gene>
    <name evidence="4" type="ORF">ENH_00081150</name>
</gene>
<feature type="repeat" description="Pumilio" evidence="2">
    <location>
        <begin position="89"/>
        <end position="125"/>
    </location>
</feature>
<dbReference type="RefSeq" id="XP_013433245.1">
    <property type="nucleotide sequence ID" value="XM_013577791.1"/>
</dbReference>
<organism evidence="4 5">
    <name type="scientific">Eimeria necatrix</name>
    <dbReference type="NCBI Taxonomy" id="51315"/>
    <lineage>
        <taxon>Eukaryota</taxon>
        <taxon>Sar</taxon>
        <taxon>Alveolata</taxon>
        <taxon>Apicomplexa</taxon>
        <taxon>Conoidasida</taxon>
        <taxon>Coccidia</taxon>
        <taxon>Eucoccidiorida</taxon>
        <taxon>Eimeriorina</taxon>
        <taxon>Eimeriidae</taxon>
        <taxon>Eimeria</taxon>
    </lineage>
</organism>
<evidence type="ECO:0000256" key="1">
    <source>
        <dbReference type="ARBA" id="ARBA00022737"/>
    </source>
</evidence>
<dbReference type="EMBL" id="HG723015">
    <property type="protein sequence ID" value="CDJ64778.1"/>
    <property type="molecule type" value="Genomic_DNA"/>
</dbReference>